<protein>
    <submittedName>
        <fullName evidence="2">Uncharacterized protein</fullName>
    </submittedName>
</protein>
<organism evidence="2 3">
    <name type="scientific">Hibiscus sabdariffa</name>
    <name type="common">roselle</name>
    <dbReference type="NCBI Taxonomy" id="183260"/>
    <lineage>
        <taxon>Eukaryota</taxon>
        <taxon>Viridiplantae</taxon>
        <taxon>Streptophyta</taxon>
        <taxon>Embryophyta</taxon>
        <taxon>Tracheophyta</taxon>
        <taxon>Spermatophyta</taxon>
        <taxon>Magnoliopsida</taxon>
        <taxon>eudicotyledons</taxon>
        <taxon>Gunneridae</taxon>
        <taxon>Pentapetalae</taxon>
        <taxon>rosids</taxon>
        <taxon>malvids</taxon>
        <taxon>Malvales</taxon>
        <taxon>Malvaceae</taxon>
        <taxon>Malvoideae</taxon>
        <taxon>Hibiscus</taxon>
    </lineage>
</organism>
<feature type="compositionally biased region" description="Basic and acidic residues" evidence="1">
    <location>
        <begin position="1"/>
        <end position="23"/>
    </location>
</feature>
<proteinExistence type="predicted"/>
<evidence type="ECO:0000313" key="2">
    <source>
        <dbReference type="EMBL" id="KAK8497318.1"/>
    </source>
</evidence>
<feature type="compositionally biased region" description="Low complexity" evidence="1">
    <location>
        <begin position="24"/>
        <end position="41"/>
    </location>
</feature>
<evidence type="ECO:0000313" key="3">
    <source>
        <dbReference type="Proteomes" id="UP001472677"/>
    </source>
</evidence>
<feature type="region of interest" description="Disordered" evidence="1">
    <location>
        <begin position="1"/>
        <end position="56"/>
    </location>
</feature>
<comment type="caution">
    <text evidence="2">The sequence shown here is derived from an EMBL/GenBank/DDBJ whole genome shotgun (WGS) entry which is preliminary data.</text>
</comment>
<sequence length="119" mass="13114">MDNSSKKVEIEKARTPQKEERWNTQEGPSSSESQSPTMGGSQQSRGKARVQEDREIVGKEYETLAADTEKSKAEIMGLNGDKHSKKVTNWAELLFKNSLALKENGYGRAGEAGLVNTVL</sequence>
<name>A0ABR2ATR8_9ROSI</name>
<keyword evidence="3" id="KW-1185">Reference proteome</keyword>
<reference evidence="2 3" key="1">
    <citation type="journal article" date="2024" name="G3 (Bethesda)">
        <title>Genome assembly of Hibiscus sabdariffa L. provides insights into metabolisms of medicinal natural products.</title>
        <authorList>
            <person name="Kim T."/>
        </authorList>
    </citation>
    <scope>NUCLEOTIDE SEQUENCE [LARGE SCALE GENOMIC DNA]</scope>
    <source>
        <strain evidence="2">TK-2024</strain>
        <tissue evidence="2">Old leaves</tissue>
    </source>
</reference>
<dbReference type="Proteomes" id="UP001472677">
    <property type="component" value="Unassembled WGS sequence"/>
</dbReference>
<dbReference type="EMBL" id="JBBPBM010000315">
    <property type="protein sequence ID" value="KAK8497318.1"/>
    <property type="molecule type" value="Genomic_DNA"/>
</dbReference>
<accession>A0ABR2ATR8</accession>
<gene>
    <name evidence="2" type="ORF">V6N12_038625</name>
</gene>
<evidence type="ECO:0000256" key="1">
    <source>
        <dbReference type="SAM" id="MobiDB-lite"/>
    </source>
</evidence>